<sequence length="202" mass="22735">MLYIDDIGIVKSNRITVKIFSKIEHDRMDKVNGIVVHQTNTPSASHTFNSYTHPKSNGAHFLIDRDGTIYQTASLFKTTWHVGLMQSRCVVTKKCEPAELKKMAGLESAWKPYELHDIEKAKSFPDRFPGNADSVGIEIVGDSADVATEKNPVYETVNNKQNEALKWLISELIDTLDISLSEIYRHPDIGRKNLTEASTASW</sequence>
<gene>
    <name evidence="6" type="ORF">UA45_07920</name>
</gene>
<dbReference type="GO" id="GO:0071555">
    <property type="term" value="P:cell wall organization"/>
    <property type="evidence" value="ECO:0007669"/>
    <property type="project" value="UniProtKB-KW"/>
</dbReference>
<dbReference type="EMBL" id="JZSH01000069">
    <property type="protein sequence ID" value="KJF78175.1"/>
    <property type="molecule type" value="Genomic_DNA"/>
</dbReference>
<evidence type="ECO:0000259" key="5">
    <source>
        <dbReference type="Pfam" id="PF01510"/>
    </source>
</evidence>
<dbReference type="Pfam" id="PF01510">
    <property type="entry name" value="Amidase_2"/>
    <property type="match status" value="1"/>
</dbReference>
<proteinExistence type="predicted"/>
<dbReference type="InterPro" id="IPR036505">
    <property type="entry name" value="Amidase/PGRP_sf"/>
</dbReference>
<keyword evidence="3" id="KW-0378">Hydrolase</keyword>
<evidence type="ECO:0000256" key="3">
    <source>
        <dbReference type="ARBA" id="ARBA00022801"/>
    </source>
</evidence>
<comment type="catalytic activity">
    <reaction evidence="1">
        <text>Hydrolyzes the link between N-acetylmuramoyl residues and L-amino acid residues in certain cell-wall glycopeptides.</text>
        <dbReference type="EC" id="3.5.1.28"/>
    </reaction>
</comment>
<reference evidence="6 7" key="1">
    <citation type="submission" date="2015-02" db="EMBL/GenBank/DDBJ databases">
        <title>Whole genome shotgun sequencing of cultured foodborne pathogen.</title>
        <authorList>
            <person name="Timme R."/>
            <person name="Allard M.W."/>
            <person name="Strain E."/>
            <person name="Evans P.S."/>
            <person name="Brown E."/>
        </authorList>
    </citation>
    <scope>NUCLEOTIDE SEQUENCE [LARGE SCALE GENOMIC DNA]</scope>
    <source>
        <strain evidence="6 7">GCSL-TSO-24</strain>
    </source>
</reference>
<feature type="domain" description="N-acetylmuramoyl-L-alanine amidase" evidence="5">
    <location>
        <begin position="29"/>
        <end position="192"/>
    </location>
</feature>
<dbReference type="GO" id="GO:0009254">
    <property type="term" value="P:peptidoglycan turnover"/>
    <property type="evidence" value="ECO:0007669"/>
    <property type="project" value="TreeGrafter"/>
</dbReference>
<protein>
    <recommendedName>
        <fullName evidence="2">N-acetylmuramoyl-L-alanine amidase</fullName>
        <ecNumber evidence="2">3.5.1.28</ecNumber>
    </recommendedName>
</protein>
<dbReference type="PANTHER" id="PTHR30417">
    <property type="entry name" value="N-ACETYLMURAMOYL-L-ALANINE AMIDASE AMID"/>
    <property type="match status" value="1"/>
</dbReference>
<dbReference type="PANTHER" id="PTHR30417:SF1">
    <property type="entry name" value="N-ACETYLMURAMOYL-L-ALANINE AMIDASE AMID"/>
    <property type="match status" value="1"/>
</dbReference>
<dbReference type="EC" id="3.5.1.28" evidence="2"/>
<dbReference type="PATRIC" id="fig|582.24.peg.2476"/>
<accession>A0A0D8L8C3</accession>
<keyword evidence="4" id="KW-0961">Cell wall biogenesis/degradation</keyword>
<evidence type="ECO:0000313" key="6">
    <source>
        <dbReference type="EMBL" id="KJF78175.1"/>
    </source>
</evidence>
<evidence type="ECO:0000256" key="1">
    <source>
        <dbReference type="ARBA" id="ARBA00001561"/>
    </source>
</evidence>
<dbReference type="AlphaFoldDB" id="A0A0D8L8C3"/>
<dbReference type="Gene3D" id="3.40.80.10">
    <property type="entry name" value="Peptidoglycan recognition protein-like"/>
    <property type="match status" value="1"/>
</dbReference>
<organism evidence="6 7">
    <name type="scientific">Morganella morganii</name>
    <name type="common">Proteus morganii</name>
    <dbReference type="NCBI Taxonomy" id="582"/>
    <lineage>
        <taxon>Bacteria</taxon>
        <taxon>Pseudomonadati</taxon>
        <taxon>Pseudomonadota</taxon>
        <taxon>Gammaproteobacteria</taxon>
        <taxon>Enterobacterales</taxon>
        <taxon>Morganellaceae</taxon>
        <taxon>Morganella</taxon>
    </lineage>
</organism>
<evidence type="ECO:0000256" key="4">
    <source>
        <dbReference type="ARBA" id="ARBA00023316"/>
    </source>
</evidence>
<dbReference type="InterPro" id="IPR002502">
    <property type="entry name" value="Amidase_domain"/>
</dbReference>
<dbReference type="Proteomes" id="UP000032582">
    <property type="component" value="Unassembled WGS sequence"/>
</dbReference>
<evidence type="ECO:0000313" key="7">
    <source>
        <dbReference type="Proteomes" id="UP000032582"/>
    </source>
</evidence>
<dbReference type="GO" id="GO:0008745">
    <property type="term" value="F:N-acetylmuramoyl-L-alanine amidase activity"/>
    <property type="evidence" value="ECO:0007669"/>
    <property type="project" value="UniProtKB-EC"/>
</dbReference>
<dbReference type="SUPFAM" id="SSF55846">
    <property type="entry name" value="N-acetylmuramoyl-L-alanine amidase-like"/>
    <property type="match status" value="1"/>
</dbReference>
<name>A0A0D8L8C3_MORMO</name>
<dbReference type="InterPro" id="IPR051206">
    <property type="entry name" value="NAMLAA_amidase_2"/>
</dbReference>
<evidence type="ECO:0000256" key="2">
    <source>
        <dbReference type="ARBA" id="ARBA00011901"/>
    </source>
</evidence>
<dbReference type="GO" id="GO:0009253">
    <property type="term" value="P:peptidoglycan catabolic process"/>
    <property type="evidence" value="ECO:0007669"/>
    <property type="project" value="InterPro"/>
</dbReference>
<dbReference type="CDD" id="cd06583">
    <property type="entry name" value="PGRP"/>
    <property type="match status" value="1"/>
</dbReference>
<comment type="caution">
    <text evidence="6">The sequence shown here is derived from an EMBL/GenBank/DDBJ whole genome shotgun (WGS) entry which is preliminary data.</text>
</comment>